<sequence>MANFMRDNDASKLAWDMFEKTGNLSYYMLYKELKK</sequence>
<protein>
    <submittedName>
        <fullName evidence="1">YqzL family protein</fullName>
    </submittedName>
</protein>
<organism evidence="1 2">
    <name type="scientific">Candidatus Borkfalkia ceftriaxoniphila</name>
    <dbReference type="NCBI Taxonomy" id="2508949"/>
    <lineage>
        <taxon>Bacteria</taxon>
        <taxon>Bacillati</taxon>
        <taxon>Bacillota</taxon>
        <taxon>Clostridia</taxon>
        <taxon>Christensenellales</taxon>
        <taxon>Christensenellaceae</taxon>
        <taxon>Candidatus Borkfalkia</taxon>
    </lineage>
</organism>
<name>A0A4Q2KBR7_9FIRM</name>
<dbReference type="RefSeq" id="WP_129225289.1">
    <property type="nucleotide sequence ID" value="NZ_SDOZ01000002.1"/>
</dbReference>
<reference evidence="1 2" key="1">
    <citation type="journal article" date="2019" name="Gut">
        <title>Antibiotics-induced monodominance of a novel gut bacterial order.</title>
        <authorList>
            <person name="Hildebrand F."/>
            <person name="Moitinho-Silva L."/>
            <person name="Blasche S."/>
            <person name="Jahn M.T."/>
            <person name="Gossmann T.I."/>
            <person name="Heuerta-Cepas J."/>
            <person name="Hercog R."/>
            <person name="Luetge M."/>
            <person name="Bahram M."/>
            <person name="Pryszlak A."/>
            <person name="Alves R.J."/>
            <person name="Waszak S.M."/>
            <person name="Zhu A."/>
            <person name="Ye L."/>
            <person name="Costea P.I."/>
            <person name="Aalvink S."/>
            <person name="Belzer C."/>
            <person name="Forslund S.K."/>
            <person name="Sunagawa S."/>
            <person name="Hentschel U."/>
            <person name="Merten C."/>
            <person name="Patil K.R."/>
            <person name="Benes V."/>
            <person name="Bork P."/>
        </authorList>
    </citation>
    <scope>NUCLEOTIDE SEQUENCE [LARGE SCALE GENOMIC DNA]</scope>
    <source>
        <strain evidence="1 2">HDS1380</strain>
    </source>
</reference>
<evidence type="ECO:0000313" key="1">
    <source>
        <dbReference type="EMBL" id="RXZ62024.1"/>
    </source>
</evidence>
<evidence type="ECO:0000313" key="2">
    <source>
        <dbReference type="Proteomes" id="UP000291269"/>
    </source>
</evidence>
<dbReference type="Proteomes" id="UP000291269">
    <property type="component" value="Unassembled WGS sequence"/>
</dbReference>
<gene>
    <name evidence="1" type="ORF">ESZ91_06440</name>
</gene>
<keyword evidence="2" id="KW-1185">Reference proteome</keyword>
<dbReference type="InterPro" id="IPR025617">
    <property type="entry name" value="YqzL"/>
</dbReference>
<dbReference type="EMBL" id="SDOZ01000002">
    <property type="protein sequence ID" value="RXZ62024.1"/>
    <property type="molecule type" value="Genomic_DNA"/>
</dbReference>
<comment type="caution">
    <text evidence="1">The sequence shown here is derived from an EMBL/GenBank/DDBJ whole genome shotgun (WGS) entry which is preliminary data.</text>
</comment>
<dbReference type="Pfam" id="PF14006">
    <property type="entry name" value="YqzL"/>
    <property type="match status" value="1"/>
</dbReference>
<accession>A0A4Q2KBR7</accession>
<dbReference type="AlphaFoldDB" id="A0A4Q2KBR7"/>
<proteinExistence type="predicted"/>